<protein>
    <submittedName>
        <fullName evidence="2">Putative RNA helicase</fullName>
        <ecNumber evidence="2">3.6.4.13</ecNumber>
    </submittedName>
</protein>
<keyword evidence="2" id="KW-0067">ATP-binding</keyword>
<gene>
    <name evidence="2" type="ORF">MtrunA17_Chr3g0081811</name>
</gene>
<reference evidence="2" key="1">
    <citation type="journal article" date="2018" name="Nat. Plants">
        <title>Whole-genome landscape of Medicago truncatula symbiotic genes.</title>
        <authorList>
            <person name="Pecrix Y."/>
            <person name="Gamas P."/>
            <person name="Carrere S."/>
        </authorList>
    </citation>
    <scope>NUCLEOTIDE SEQUENCE</scope>
    <source>
        <tissue evidence="2">Leaves</tissue>
    </source>
</reference>
<name>A0A396ILU4_MEDTR</name>
<dbReference type="EC" id="3.6.4.13" evidence="2"/>
<dbReference type="Gramene" id="rna13472">
    <property type="protein sequence ID" value="RHN65613.1"/>
    <property type="gene ID" value="gene13472"/>
</dbReference>
<comment type="caution">
    <text evidence="2">The sequence shown here is derived from an EMBL/GenBank/DDBJ whole genome shotgun (WGS) entry which is preliminary data.</text>
</comment>
<evidence type="ECO:0000259" key="1">
    <source>
        <dbReference type="Pfam" id="PF22527"/>
    </source>
</evidence>
<dbReference type="AlphaFoldDB" id="A0A396ILU4"/>
<evidence type="ECO:0000313" key="2">
    <source>
        <dbReference type="EMBL" id="RHN65613.1"/>
    </source>
</evidence>
<dbReference type="Proteomes" id="UP000265566">
    <property type="component" value="Chromosome 3"/>
</dbReference>
<keyword evidence="2" id="KW-0378">Hydrolase</keyword>
<proteinExistence type="predicted"/>
<organism evidence="2">
    <name type="scientific">Medicago truncatula</name>
    <name type="common">Barrel medic</name>
    <name type="synonym">Medicago tribuloides</name>
    <dbReference type="NCBI Taxonomy" id="3880"/>
    <lineage>
        <taxon>Eukaryota</taxon>
        <taxon>Viridiplantae</taxon>
        <taxon>Streptophyta</taxon>
        <taxon>Embryophyta</taxon>
        <taxon>Tracheophyta</taxon>
        <taxon>Spermatophyta</taxon>
        <taxon>Magnoliopsida</taxon>
        <taxon>eudicotyledons</taxon>
        <taxon>Gunneridae</taxon>
        <taxon>Pentapetalae</taxon>
        <taxon>rosids</taxon>
        <taxon>fabids</taxon>
        <taxon>Fabales</taxon>
        <taxon>Fabaceae</taxon>
        <taxon>Papilionoideae</taxon>
        <taxon>50 kb inversion clade</taxon>
        <taxon>NPAAA clade</taxon>
        <taxon>Hologalegina</taxon>
        <taxon>IRL clade</taxon>
        <taxon>Trifolieae</taxon>
        <taxon>Medicago</taxon>
    </lineage>
</organism>
<keyword evidence="2" id="KW-0347">Helicase</keyword>
<dbReference type="GO" id="GO:0016787">
    <property type="term" value="F:hydrolase activity"/>
    <property type="evidence" value="ECO:0007669"/>
    <property type="project" value="UniProtKB-KW"/>
</dbReference>
<dbReference type="Gene3D" id="3.40.50.300">
    <property type="entry name" value="P-loop containing nucleotide triphosphate hydrolases"/>
    <property type="match status" value="1"/>
</dbReference>
<dbReference type="InterPro" id="IPR055206">
    <property type="entry name" value="DEXQc_SUV3"/>
</dbReference>
<sequence length="74" mass="8313">MEAKKRNCCSPLRLLTMKVFDEVNAKGESYDMTIVDEIQMMADSYSGYACTRVLIGLKDDELHLCGDPSVLHIV</sequence>
<dbReference type="Pfam" id="PF22527">
    <property type="entry name" value="DEXQc_Suv3"/>
    <property type="match status" value="1"/>
</dbReference>
<dbReference type="InterPro" id="IPR027417">
    <property type="entry name" value="P-loop_NTPase"/>
</dbReference>
<feature type="domain" description="ATP-dependent RNA helicase SUV3 DEXQ-box helicase" evidence="1">
    <location>
        <begin position="28"/>
        <end position="74"/>
    </location>
</feature>
<keyword evidence="2" id="KW-0547">Nucleotide-binding</keyword>
<dbReference type="GO" id="GO:0003724">
    <property type="term" value="F:RNA helicase activity"/>
    <property type="evidence" value="ECO:0007669"/>
    <property type="project" value="UniProtKB-EC"/>
</dbReference>
<dbReference type="EMBL" id="PSQE01000003">
    <property type="protein sequence ID" value="RHN65613.1"/>
    <property type="molecule type" value="Genomic_DNA"/>
</dbReference>
<accession>A0A396ILU4</accession>